<dbReference type="Pfam" id="PF06937">
    <property type="entry name" value="EURL"/>
    <property type="match status" value="1"/>
</dbReference>
<dbReference type="PANTHER" id="PTHR15961:SF3">
    <property type="entry name" value="PROTEIN EURL HOMOLOG"/>
    <property type="match status" value="1"/>
</dbReference>
<dbReference type="AlphaFoldDB" id="A0A4W3IZS6"/>
<keyword evidence="2" id="KW-1185">Reference proteome</keyword>
<reference evidence="2" key="3">
    <citation type="journal article" date="2014" name="Nature">
        <title>Elephant shark genome provides unique insights into gnathostome evolution.</title>
        <authorList>
            <consortium name="International Elephant Shark Genome Sequencing Consortium"/>
            <person name="Venkatesh B."/>
            <person name="Lee A.P."/>
            <person name="Ravi V."/>
            <person name="Maurya A.K."/>
            <person name="Lian M.M."/>
            <person name="Swann J.B."/>
            <person name="Ohta Y."/>
            <person name="Flajnik M.F."/>
            <person name="Sutoh Y."/>
            <person name="Kasahara M."/>
            <person name="Hoon S."/>
            <person name="Gangu V."/>
            <person name="Roy S.W."/>
            <person name="Irimia M."/>
            <person name="Korzh V."/>
            <person name="Kondrychyn I."/>
            <person name="Lim Z.W."/>
            <person name="Tay B.H."/>
            <person name="Tohari S."/>
            <person name="Kong K.W."/>
            <person name="Ho S."/>
            <person name="Lorente-Galdos B."/>
            <person name="Quilez J."/>
            <person name="Marques-Bonet T."/>
            <person name="Raney B.J."/>
            <person name="Ingham P.W."/>
            <person name="Tay A."/>
            <person name="Hillier L.W."/>
            <person name="Minx P."/>
            <person name="Boehm T."/>
            <person name="Wilson R.K."/>
            <person name="Brenner S."/>
            <person name="Warren W.C."/>
        </authorList>
    </citation>
    <scope>NUCLEOTIDE SEQUENCE [LARGE SCALE GENOMIC DNA]</scope>
</reference>
<dbReference type="STRING" id="7868.ENSCMIP00000036184"/>
<dbReference type="PANTHER" id="PTHR15961">
    <property type="entry name" value="PROTEIN EURL HOMOLOG"/>
    <property type="match status" value="1"/>
</dbReference>
<reference evidence="2" key="1">
    <citation type="journal article" date="2006" name="Science">
        <title>Ancient noncoding elements conserved in the human genome.</title>
        <authorList>
            <person name="Venkatesh B."/>
            <person name="Kirkness E.F."/>
            <person name="Loh Y.H."/>
            <person name="Halpern A.L."/>
            <person name="Lee A.P."/>
            <person name="Johnson J."/>
            <person name="Dandona N."/>
            <person name="Viswanathan L.D."/>
            <person name="Tay A."/>
            <person name="Venter J.C."/>
            <person name="Strausberg R.L."/>
            <person name="Brenner S."/>
        </authorList>
    </citation>
    <scope>NUCLEOTIDE SEQUENCE [LARGE SCALE GENOMIC DNA]</scope>
</reference>
<proteinExistence type="predicted"/>
<dbReference type="Proteomes" id="UP000314986">
    <property type="component" value="Unassembled WGS sequence"/>
</dbReference>
<evidence type="ECO:0000313" key="1">
    <source>
        <dbReference type="Ensembl" id="ENSCMIP00000036184.1"/>
    </source>
</evidence>
<dbReference type="Ensembl" id="ENSCMIT00000036717.1">
    <property type="protein sequence ID" value="ENSCMIP00000036184.1"/>
    <property type="gene ID" value="ENSCMIG00000015300.1"/>
</dbReference>
<dbReference type="InParanoid" id="A0A4W3IZS6"/>
<reference evidence="1" key="4">
    <citation type="submission" date="2025-08" db="UniProtKB">
        <authorList>
            <consortium name="Ensembl"/>
        </authorList>
    </citation>
    <scope>IDENTIFICATION</scope>
</reference>
<accession>A0A4W3IZS6</accession>
<reference evidence="1" key="5">
    <citation type="submission" date="2025-09" db="UniProtKB">
        <authorList>
            <consortium name="Ensembl"/>
        </authorList>
    </citation>
    <scope>IDENTIFICATION</scope>
</reference>
<protein>
    <recommendedName>
        <fullName evidence="3">Protein EURL-like protein</fullName>
    </recommendedName>
</protein>
<sequence length="117" mass="13498">MNEEQFVNIDLNDDNVCCVCQTETETEMLSFCHLCFELSIEGISRSTLLHTQSLKGHRDCFEKCHLIANQDLPRPKVSRSTYRDMKDVLSRRISRSCSTPRISGWRLTSSRTAPESR</sequence>
<evidence type="ECO:0000313" key="2">
    <source>
        <dbReference type="Proteomes" id="UP000314986"/>
    </source>
</evidence>
<organism evidence="1 2">
    <name type="scientific">Callorhinchus milii</name>
    <name type="common">Ghost shark</name>
    <dbReference type="NCBI Taxonomy" id="7868"/>
    <lineage>
        <taxon>Eukaryota</taxon>
        <taxon>Metazoa</taxon>
        <taxon>Chordata</taxon>
        <taxon>Craniata</taxon>
        <taxon>Vertebrata</taxon>
        <taxon>Chondrichthyes</taxon>
        <taxon>Holocephali</taxon>
        <taxon>Chimaeriformes</taxon>
        <taxon>Callorhinchidae</taxon>
        <taxon>Callorhinchus</taxon>
    </lineage>
</organism>
<dbReference type="InterPro" id="IPR009704">
    <property type="entry name" value="EURL_prot"/>
</dbReference>
<evidence type="ECO:0008006" key="3">
    <source>
        <dbReference type="Google" id="ProtNLM"/>
    </source>
</evidence>
<name>A0A4W3IZS6_CALMI</name>
<reference evidence="2" key="2">
    <citation type="journal article" date="2007" name="PLoS Biol.">
        <title>Survey sequencing and comparative analysis of the elephant shark (Callorhinchus milii) genome.</title>
        <authorList>
            <person name="Venkatesh B."/>
            <person name="Kirkness E.F."/>
            <person name="Loh Y.H."/>
            <person name="Halpern A.L."/>
            <person name="Lee A.P."/>
            <person name="Johnson J."/>
            <person name="Dandona N."/>
            <person name="Viswanathan L.D."/>
            <person name="Tay A."/>
            <person name="Venter J.C."/>
            <person name="Strausberg R.L."/>
            <person name="Brenner S."/>
        </authorList>
    </citation>
    <scope>NUCLEOTIDE SEQUENCE [LARGE SCALE GENOMIC DNA]</scope>
</reference>
<dbReference type="GeneTree" id="ENSGT00390000002429"/>